<gene>
    <name evidence="2" type="ORF">SAMN05216233_1115</name>
</gene>
<reference evidence="2 3" key="1">
    <citation type="submission" date="2016-10" db="EMBL/GenBank/DDBJ databases">
        <authorList>
            <person name="de Groot N.N."/>
        </authorList>
    </citation>
    <scope>NUCLEOTIDE SEQUENCE [LARGE SCALE GENOMIC DNA]</scope>
    <source>
        <strain evidence="2 3">AA1</strain>
    </source>
</reference>
<dbReference type="STRING" id="419481.SAMN05216233_1115"/>
<sequence length="29" mass="3058">MGAGLRLAHGRKTKGLTPSTKTCKDERGS</sequence>
<name>A0A1G5GMI1_9BACT</name>
<evidence type="ECO:0000313" key="3">
    <source>
        <dbReference type="Proteomes" id="UP000198870"/>
    </source>
</evidence>
<proteinExistence type="predicted"/>
<dbReference type="AlphaFoldDB" id="A0A1G5GMI1"/>
<feature type="region of interest" description="Disordered" evidence="1">
    <location>
        <begin position="1"/>
        <end position="29"/>
    </location>
</feature>
<accession>A0A1G5GMI1</accession>
<organism evidence="2 3">
    <name type="scientific">Desulfoluna spongiiphila</name>
    <dbReference type="NCBI Taxonomy" id="419481"/>
    <lineage>
        <taxon>Bacteria</taxon>
        <taxon>Pseudomonadati</taxon>
        <taxon>Thermodesulfobacteriota</taxon>
        <taxon>Desulfobacteria</taxon>
        <taxon>Desulfobacterales</taxon>
        <taxon>Desulfolunaceae</taxon>
        <taxon>Desulfoluna</taxon>
    </lineage>
</organism>
<evidence type="ECO:0000256" key="1">
    <source>
        <dbReference type="SAM" id="MobiDB-lite"/>
    </source>
</evidence>
<keyword evidence="3" id="KW-1185">Reference proteome</keyword>
<protein>
    <submittedName>
        <fullName evidence="2">Uncharacterized protein</fullName>
    </submittedName>
</protein>
<evidence type="ECO:0000313" key="2">
    <source>
        <dbReference type="EMBL" id="SCY52694.1"/>
    </source>
</evidence>
<dbReference type="EMBL" id="FMUX01000011">
    <property type="protein sequence ID" value="SCY52694.1"/>
    <property type="molecule type" value="Genomic_DNA"/>
</dbReference>
<dbReference type="Proteomes" id="UP000198870">
    <property type="component" value="Unassembled WGS sequence"/>
</dbReference>